<keyword evidence="2" id="KW-1185">Reference proteome</keyword>
<name>A0A1G6MGU8_9BACT</name>
<dbReference type="Proteomes" id="UP000199060">
    <property type="component" value="Unassembled WGS sequence"/>
</dbReference>
<dbReference type="EMBL" id="FNAC01000001">
    <property type="protein sequence ID" value="SDC54710.1"/>
    <property type="molecule type" value="Genomic_DNA"/>
</dbReference>
<organism evidence="1 2">
    <name type="scientific">Algoriphagus faecimaris</name>
    <dbReference type="NCBI Taxonomy" id="686796"/>
    <lineage>
        <taxon>Bacteria</taxon>
        <taxon>Pseudomonadati</taxon>
        <taxon>Bacteroidota</taxon>
        <taxon>Cytophagia</taxon>
        <taxon>Cytophagales</taxon>
        <taxon>Cyclobacteriaceae</taxon>
        <taxon>Algoriphagus</taxon>
    </lineage>
</organism>
<sequence length="243" mass="27915">MNKIKVILTACLFLIVGQAVFSQSLKVGFGLIDEQRRFASQISLDTLIGYEQTNGSTDYPMPFISYQYPVSEKIQLNIGIQYHVSRIAFAVEYTSDSWPDHIPSIGKGWGTATRNIEIPLGGSYQLIGSEKVKLLLNLSAVPVFAIQDFEKLKIEPQGIDWTQEVIDVLNASETIPKSFYMNFQYGLSLEYKRFGLTLFRTNNINRSISNGYNLYGQDYTYQRRTQSTRLGLYYRFEFRKEKE</sequence>
<evidence type="ECO:0008006" key="3">
    <source>
        <dbReference type="Google" id="ProtNLM"/>
    </source>
</evidence>
<evidence type="ECO:0000313" key="2">
    <source>
        <dbReference type="Proteomes" id="UP000199060"/>
    </source>
</evidence>
<reference evidence="2" key="1">
    <citation type="submission" date="2016-10" db="EMBL/GenBank/DDBJ databases">
        <authorList>
            <person name="Varghese N."/>
            <person name="Submissions S."/>
        </authorList>
    </citation>
    <scope>NUCLEOTIDE SEQUENCE [LARGE SCALE GENOMIC DNA]</scope>
    <source>
        <strain evidence="2">DSM 23095</strain>
    </source>
</reference>
<gene>
    <name evidence="1" type="ORF">SAMN04488104_1001181</name>
</gene>
<protein>
    <recommendedName>
        <fullName evidence="3">Outer membrane protein beta-barrel domain-containing protein</fullName>
    </recommendedName>
</protein>
<accession>A0A1G6MGU8</accession>
<proteinExistence type="predicted"/>
<evidence type="ECO:0000313" key="1">
    <source>
        <dbReference type="EMBL" id="SDC54710.1"/>
    </source>
</evidence>
<dbReference type="AlphaFoldDB" id="A0A1G6MGU8"/>
<dbReference type="STRING" id="686796.SAMN04488104_1001181"/>
<dbReference type="RefSeq" id="WP_087937563.1">
    <property type="nucleotide sequence ID" value="NZ_FNAC01000001.1"/>
</dbReference>
<dbReference type="OrthoDB" id="822921at2"/>